<dbReference type="Pfam" id="PF00535">
    <property type="entry name" value="Glycos_transf_2"/>
    <property type="match status" value="1"/>
</dbReference>
<dbReference type="Pfam" id="PF13489">
    <property type="entry name" value="Methyltransf_23"/>
    <property type="match status" value="1"/>
</dbReference>
<dbReference type="Proteomes" id="UP000596095">
    <property type="component" value="Chromosome"/>
</dbReference>
<dbReference type="CDD" id="cd00761">
    <property type="entry name" value="Glyco_tranf_GTA_type"/>
    <property type="match status" value="1"/>
</dbReference>
<evidence type="ECO:0000313" key="2">
    <source>
        <dbReference type="EMBL" id="QQQ42953.1"/>
    </source>
</evidence>
<protein>
    <submittedName>
        <fullName evidence="2">Methyltransferase domain-containing protein</fullName>
    </submittedName>
</protein>
<dbReference type="RefSeq" id="WP_049424889.1">
    <property type="nucleotide sequence ID" value="NZ_CP067993.1"/>
</dbReference>
<dbReference type="GO" id="GO:0008168">
    <property type="term" value="F:methyltransferase activity"/>
    <property type="evidence" value="ECO:0007669"/>
    <property type="project" value="UniProtKB-KW"/>
</dbReference>
<keyword evidence="2" id="KW-0489">Methyltransferase</keyword>
<feature type="domain" description="Glycosyltransferase 2-like" evidence="1">
    <location>
        <begin position="269"/>
        <end position="370"/>
    </location>
</feature>
<dbReference type="InterPro" id="IPR029063">
    <property type="entry name" value="SAM-dependent_MTases_sf"/>
</dbReference>
<sequence length="625" mass="70288">MDTYDNAFSESNPYGHVVQLIARFNPTPGDYLVDVGCGYGRIAESLRERFGIRYLGMDADSSSLESLRERGFDAVQFIAGQQDLERTIADVLPAGARICAVTALDFIEHLVDPGQLLKGLARVAAPWNAPLVLSVPNVTHRDLGAKLLLGMFEYTNSGLLDRTHIQFFTQERLSRLAREHGWHEVHQHDFRLRESDQHDPRSLPGVSTATPLGQFVSSLRERVDDHAYVNQFIRAYLPGPEVREGASAQPVATDSPARFLSVVIRTTGTRIGTLREGLLCLSAQSDQDFEVVIVGHSLSIAAQIEVERLIEQLHNSFRERVRLVLVNGGGRSVPLNTGFRAARGEYVVAFDDDDLLFAGWVQSFKQLAAKARGSLLRQCTVAQDWDRVSVRNAGIASRATGGMRSIYPAKFDLLAHIVENRTPLHSIAFPRTLFSHMGFEFDPQHTTAEDWDLIIRAAPLCGVATTQDVGCIYRHWKADTSYTAHAQFEWSSNYLSTLKKLNDQPLLLPRGSANRLRGMYAELQRLRGDVDVDSEAGIESAFADPILDDHERLAALRERYFELVTSKSWRVTAPLRALKRVLARRAWVREPRIWLMTEAELDSHIRQILSSSSWAWTRVLRQLRR</sequence>
<gene>
    <name evidence="2" type="ORF">JJL50_02535</name>
</gene>
<dbReference type="PANTHER" id="PTHR43861">
    <property type="entry name" value="TRANS-ACONITATE 2-METHYLTRANSFERASE-RELATED"/>
    <property type="match status" value="1"/>
</dbReference>
<dbReference type="CDD" id="cd02440">
    <property type="entry name" value="AdoMet_MTases"/>
    <property type="match status" value="1"/>
</dbReference>
<organism evidence="2 3">
    <name type="scientific">Stenotrophomonas maltophilia</name>
    <name type="common">Pseudomonas maltophilia</name>
    <name type="synonym">Xanthomonas maltophilia</name>
    <dbReference type="NCBI Taxonomy" id="40324"/>
    <lineage>
        <taxon>Bacteria</taxon>
        <taxon>Pseudomonadati</taxon>
        <taxon>Pseudomonadota</taxon>
        <taxon>Gammaproteobacteria</taxon>
        <taxon>Lysobacterales</taxon>
        <taxon>Lysobacteraceae</taxon>
        <taxon>Stenotrophomonas</taxon>
        <taxon>Stenotrophomonas maltophilia group</taxon>
    </lineage>
</organism>
<evidence type="ECO:0000259" key="1">
    <source>
        <dbReference type="Pfam" id="PF00535"/>
    </source>
</evidence>
<name>A0ABD7C621_STEMA</name>
<evidence type="ECO:0000313" key="3">
    <source>
        <dbReference type="Proteomes" id="UP000596095"/>
    </source>
</evidence>
<dbReference type="SUPFAM" id="SSF53335">
    <property type="entry name" value="S-adenosyl-L-methionine-dependent methyltransferases"/>
    <property type="match status" value="1"/>
</dbReference>
<accession>A0ABD7C621</accession>
<dbReference type="AlphaFoldDB" id="A0ABD7C621"/>
<dbReference type="InterPro" id="IPR029044">
    <property type="entry name" value="Nucleotide-diphossugar_trans"/>
</dbReference>
<reference evidence="2 3" key="1">
    <citation type="submission" date="2021-01" db="EMBL/GenBank/DDBJ databases">
        <title>Genome Characterization of a novel Stenotrophomonas isolate with high keratinase activity.</title>
        <authorList>
            <person name="Cao Z.-J."/>
        </authorList>
    </citation>
    <scope>NUCLEOTIDE SEQUENCE [LARGE SCALE GENOMIC DNA]</scope>
    <source>
        <strain evidence="2 3">DHHJ</strain>
    </source>
</reference>
<dbReference type="PANTHER" id="PTHR43861:SF1">
    <property type="entry name" value="TRANS-ACONITATE 2-METHYLTRANSFERASE"/>
    <property type="match status" value="1"/>
</dbReference>
<proteinExistence type="predicted"/>
<dbReference type="Gene3D" id="3.40.50.150">
    <property type="entry name" value="Vaccinia Virus protein VP39"/>
    <property type="match status" value="1"/>
</dbReference>
<dbReference type="InterPro" id="IPR001173">
    <property type="entry name" value="Glyco_trans_2-like"/>
</dbReference>
<dbReference type="Gene3D" id="3.90.550.10">
    <property type="entry name" value="Spore Coat Polysaccharide Biosynthesis Protein SpsA, Chain A"/>
    <property type="match status" value="1"/>
</dbReference>
<keyword evidence="2" id="KW-0808">Transferase</keyword>
<dbReference type="GO" id="GO:0032259">
    <property type="term" value="P:methylation"/>
    <property type="evidence" value="ECO:0007669"/>
    <property type="project" value="UniProtKB-KW"/>
</dbReference>
<dbReference type="SUPFAM" id="SSF53448">
    <property type="entry name" value="Nucleotide-diphospho-sugar transferases"/>
    <property type="match status" value="1"/>
</dbReference>
<dbReference type="EMBL" id="CP067993">
    <property type="protein sequence ID" value="QQQ42953.1"/>
    <property type="molecule type" value="Genomic_DNA"/>
</dbReference>